<protein>
    <submittedName>
        <fullName evidence="1">Uncharacterized protein</fullName>
    </submittedName>
</protein>
<name>A0A820TCF7_9BILA</name>
<reference evidence="1" key="1">
    <citation type="submission" date="2021-02" db="EMBL/GenBank/DDBJ databases">
        <authorList>
            <person name="Nowell W R."/>
        </authorList>
    </citation>
    <scope>NUCLEOTIDE SEQUENCE</scope>
</reference>
<dbReference type="EMBL" id="CAJOAY010037392">
    <property type="protein sequence ID" value="CAF4463632.1"/>
    <property type="molecule type" value="Genomic_DNA"/>
</dbReference>
<accession>A0A820TCF7</accession>
<dbReference type="AlphaFoldDB" id="A0A820TCF7"/>
<dbReference type="Proteomes" id="UP000663881">
    <property type="component" value="Unassembled WGS sequence"/>
</dbReference>
<comment type="caution">
    <text evidence="1">The sequence shown here is derived from an EMBL/GenBank/DDBJ whole genome shotgun (WGS) entry which is preliminary data.</text>
</comment>
<proteinExistence type="predicted"/>
<feature type="non-terminal residue" evidence="1">
    <location>
        <position position="29"/>
    </location>
</feature>
<evidence type="ECO:0000313" key="2">
    <source>
        <dbReference type="Proteomes" id="UP000663881"/>
    </source>
</evidence>
<evidence type="ECO:0000313" key="1">
    <source>
        <dbReference type="EMBL" id="CAF4463632.1"/>
    </source>
</evidence>
<sequence length="29" mass="3206">MKSRPATGGPSYRIYSNIGMVPKYTGYLP</sequence>
<gene>
    <name evidence="1" type="ORF">OKA104_LOCUS54838</name>
</gene>
<organism evidence="1 2">
    <name type="scientific">Adineta steineri</name>
    <dbReference type="NCBI Taxonomy" id="433720"/>
    <lineage>
        <taxon>Eukaryota</taxon>
        <taxon>Metazoa</taxon>
        <taxon>Spiralia</taxon>
        <taxon>Gnathifera</taxon>
        <taxon>Rotifera</taxon>
        <taxon>Eurotatoria</taxon>
        <taxon>Bdelloidea</taxon>
        <taxon>Adinetida</taxon>
        <taxon>Adinetidae</taxon>
        <taxon>Adineta</taxon>
    </lineage>
</organism>